<keyword evidence="2" id="KW-1185">Reference proteome</keyword>
<sequence length="386" mass="45322">MRVWLFMFLLLTVAGVRSYAQLPDFQDSAAVRKAHLQTICVRSYYPDEEDGHWVREQRTYRFARSGALVYSITPQTPEETSQSSTSAGWHDAVKDDMGHVLATRFYQDGKWYHTHHAVFTDCGHRIQEYDEYPADSTSPASFHATNFYSYDDWGNFTEQVTPGGSGSDHFSLGTRYLYFYNANRRLTAKLRLDDLIVPVELDSMYYDAAGNMTRRVSYNLRRGMTQLRDLRLLTFNSQHQLLTENSLWMSEVREYSRYDGDNRYTPRTGPEQPNLYGQHISYWRYRSDGQLLDATEYTAHNRPYLAAEALRAVTHPVDSLFRFTRYDNAPELWYRAQEIEKQRTTNRYNQRGHLAESIEAKNSRPDTVFLPADAQSRTRWQYTYYQ</sequence>
<evidence type="ECO:0008006" key="3">
    <source>
        <dbReference type="Google" id="ProtNLM"/>
    </source>
</evidence>
<dbReference type="RefSeq" id="WP_185888075.1">
    <property type="nucleotide sequence ID" value="NZ_CP060202.1"/>
</dbReference>
<dbReference type="EMBL" id="CP060202">
    <property type="protein sequence ID" value="QNH62158.1"/>
    <property type="molecule type" value="Genomic_DNA"/>
</dbReference>
<organism evidence="1 2">
    <name type="scientific">Hymenobacter sediminicola</name>
    <dbReference type="NCBI Taxonomy" id="2761579"/>
    <lineage>
        <taxon>Bacteria</taxon>
        <taxon>Pseudomonadati</taxon>
        <taxon>Bacteroidota</taxon>
        <taxon>Cytophagia</taxon>
        <taxon>Cytophagales</taxon>
        <taxon>Hymenobacteraceae</taxon>
        <taxon>Hymenobacter</taxon>
    </lineage>
</organism>
<evidence type="ECO:0000313" key="1">
    <source>
        <dbReference type="EMBL" id="QNH62158.1"/>
    </source>
</evidence>
<reference evidence="1 2" key="1">
    <citation type="submission" date="2020-08" db="EMBL/GenBank/DDBJ databases">
        <title>Hymenobacter sp. S2-20-2 genome sequencing.</title>
        <authorList>
            <person name="Jin L."/>
        </authorList>
    </citation>
    <scope>NUCLEOTIDE SEQUENCE [LARGE SCALE GENOMIC DNA]</scope>
    <source>
        <strain evidence="1 2">S2-20-2</strain>
    </source>
</reference>
<protein>
    <recommendedName>
        <fullName evidence="3">RHS repeat protein</fullName>
    </recommendedName>
</protein>
<dbReference type="Proteomes" id="UP000515489">
    <property type="component" value="Chromosome"/>
</dbReference>
<dbReference type="AlphaFoldDB" id="A0A7G7W715"/>
<evidence type="ECO:0000313" key="2">
    <source>
        <dbReference type="Proteomes" id="UP000515489"/>
    </source>
</evidence>
<dbReference type="KEGG" id="hsk:H4317_18755"/>
<gene>
    <name evidence="1" type="ORF">H4317_18755</name>
</gene>
<accession>A0A7G7W715</accession>
<proteinExistence type="predicted"/>
<name>A0A7G7W715_9BACT</name>